<keyword evidence="3 7" id="KW-0479">Metal-binding</keyword>
<protein>
    <recommendedName>
        <fullName evidence="2 7">Peptide deformylase</fullName>
        <ecNumber evidence="2 7">3.5.1.88</ecNumber>
    </recommendedName>
</protein>
<dbReference type="HAMAP" id="MF_00163">
    <property type="entry name" value="Pep_deformylase"/>
    <property type="match status" value="1"/>
</dbReference>
<dbReference type="Proteomes" id="UP000323000">
    <property type="component" value="Chromosome 2"/>
</dbReference>
<dbReference type="PRINTS" id="PR01576">
    <property type="entry name" value="PDEFORMYLASE"/>
</dbReference>
<comment type="function">
    <text evidence="6 7">Removes the formyl group from the N-terminal Met of newly synthesized proteins.</text>
</comment>
<dbReference type="SUPFAM" id="SSF56420">
    <property type="entry name" value="Peptide deformylase"/>
    <property type="match status" value="1"/>
</dbReference>
<comment type="caution">
    <text evidence="8">The sequence shown here is derived from an EMBL/GenBank/DDBJ whole genome shotgun (WGS) entry which is preliminary data.</text>
</comment>
<dbReference type="GO" id="GO:0009507">
    <property type="term" value="C:chloroplast"/>
    <property type="evidence" value="ECO:0007669"/>
    <property type="project" value="UniProtKB-SubCell"/>
</dbReference>
<dbReference type="EC" id="3.5.1.88" evidence="2 7"/>
<name>A0A5C7IL05_9ROSI</name>
<dbReference type="EMBL" id="VAHF01000002">
    <property type="protein sequence ID" value="TXG69302.1"/>
    <property type="molecule type" value="Genomic_DNA"/>
</dbReference>
<dbReference type="Pfam" id="PF01327">
    <property type="entry name" value="Pep_deformylase"/>
    <property type="match status" value="1"/>
</dbReference>
<dbReference type="GO" id="GO:0005739">
    <property type="term" value="C:mitochondrion"/>
    <property type="evidence" value="ECO:0007669"/>
    <property type="project" value="UniProtKB-ARBA"/>
</dbReference>
<keyword evidence="4 7" id="KW-0378">Hydrolase</keyword>
<proteinExistence type="inferred from homology"/>
<dbReference type="OrthoDB" id="276063at2759"/>
<sequence length="265" mass="29797">MAMETIHRFSLRLLPISLAPKHLKPAPMFYPTRIPTTRPESPTPLPFFPTRKTHSSSAIIKAGWLMGLGEKKKPDVPPIVKAGDPVLHEPAREVDPKEIGSEKIQKIIDDMVKVMRLAPGVGLAAPQIGVPLKIIVLEDTKEYISYQTKEEVKAQDRHSFDLLVILNPKLKKKSNRTALFFEGCLSVDGYRAMVERYLDVEVTGFDRNGQPIKVDAKGWQARILQHECDHLEGTLYVDKMVRKTFRITENLDLPLAEGCPKLGVC</sequence>
<keyword evidence="7" id="KW-0150">Chloroplast</keyword>
<comment type="similarity">
    <text evidence="1 7">Belongs to the polypeptide deformylase family.</text>
</comment>
<dbReference type="GO" id="GO:0042586">
    <property type="term" value="F:peptide deformylase activity"/>
    <property type="evidence" value="ECO:0007669"/>
    <property type="project" value="UniProtKB-EC"/>
</dbReference>
<dbReference type="InterPro" id="IPR036821">
    <property type="entry name" value="Peptide_deformylase_sf"/>
</dbReference>
<keyword evidence="7" id="KW-0809">Transit peptide</keyword>
<accession>A0A5C7IL05</accession>
<evidence type="ECO:0000256" key="6">
    <source>
        <dbReference type="ARBA" id="ARBA00037114"/>
    </source>
</evidence>
<evidence type="ECO:0000256" key="5">
    <source>
        <dbReference type="ARBA" id="ARBA00022917"/>
    </source>
</evidence>
<comment type="subcellular location">
    <subcellularLocation>
        <location evidence="7">Plastid</location>
        <location evidence="7">Chloroplast</location>
    </subcellularLocation>
</comment>
<keyword evidence="9" id="KW-1185">Reference proteome</keyword>
<dbReference type="Gene3D" id="3.90.45.10">
    <property type="entry name" value="Peptide deformylase"/>
    <property type="match status" value="1"/>
</dbReference>
<comment type="catalytic activity">
    <reaction evidence="7">
        <text>N-terminal N-formyl-L-methionyl-[peptide] + H2O = N-terminal L-methionyl-[peptide] + formate</text>
        <dbReference type="Rhea" id="RHEA:24420"/>
        <dbReference type="Rhea" id="RHEA-COMP:10639"/>
        <dbReference type="Rhea" id="RHEA-COMP:10640"/>
        <dbReference type="ChEBI" id="CHEBI:15377"/>
        <dbReference type="ChEBI" id="CHEBI:15740"/>
        <dbReference type="ChEBI" id="CHEBI:49298"/>
        <dbReference type="ChEBI" id="CHEBI:64731"/>
        <dbReference type="EC" id="3.5.1.88"/>
    </reaction>
</comment>
<evidence type="ECO:0000256" key="1">
    <source>
        <dbReference type="ARBA" id="ARBA00010759"/>
    </source>
</evidence>
<gene>
    <name evidence="8" type="ORF">EZV62_004237</name>
</gene>
<dbReference type="FunFam" id="3.90.45.10:FF:000003">
    <property type="entry name" value="Peptide deformylase"/>
    <property type="match status" value="1"/>
</dbReference>
<evidence type="ECO:0000256" key="4">
    <source>
        <dbReference type="ARBA" id="ARBA00022801"/>
    </source>
</evidence>
<organism evidence="8 9">
    <name type="scientific">Acer yangbiense</name>
    <dbReference type="NCBI Taxonomy" id="1000413"/>
    <lineage>
        <taxon>Eukaryota</taxon>
        <taxon>Viridiplantae</taxon>
        <taxon>Streptophyta</taxon>
        <taxon>Embryophyta</taxon>
        <taxon>Tracheophyta</taxon>
        <taxon>Spermatophyta</taxon>
        <taxon>Magnoliopsida</taxon>
        <taxon>eudicotyledons</taxon>
        <taxon>Gunneridae</taxon>
        <taxon>Pentapetalae</taxon>
        <taxon>rosids</taxon>
        <taxon>malvids</taxon>
        <taxon>Sapindales</taxon>
        <taxon>Sapindaceae</taxon>
        <taxon>Hippocastanoideae</taxon>
        <taxon>Acereae</taxon>
        <taxon>Acer</taxon>
    </lineage>
</organism>
<evidence type="ECO:0000313" key="8">
    <source>
        <dbReference type="EMBL" id="TXG69302.1"/>
    </source>
</evidence>
<dbReference type="PANTHER" id="PTHR10458:SF2">
    <property type="entry name" value="PEPTIDE DEFORMYLASE, MITOCHONDRIAL"/>
    <property type="match status" value="1"/>
</dbReference>
<keyword evidence="7" id="KW-0934">Plastid</keyword>
<dbReference type="PANTHER" id="PTHR10458">
    <property type="entry name" value="PEPTIDE DEFORMYLASE"/>
    <property type="match status" value="1"/>
</dbReference>
<reference evidence="9" key="1">
    <citation type="journal article" date="2019" name="Gigascience">
        <title>De novo genome assembly of the endangered Acer yangbiense, a plant species with extremely small populations endemic to Yunnan Province, China.</title>
        <authorList>
            <person name="Yang J."/>
            <person name="Wariss H.M."/>
            <person name="Tao L."/>
            <person name="Zhang R."/>
            <person name="Yun Q."/>
            <person name="Hollingsworth P."/>
            <person name="Dao Z."/>
            <person name="Luo G."/>
            <person name="Guo H."/>
            <person name="Ma Y."/>
            <person name="Sun W."/>
        </authorList>
    </citation>
    <scope>NUCLEOTIDE SEQUENCE [LARGE SCALE GENOMIC DNA]</scope>
    <source>
        <strain evidence="9">cv. Malutang</strain>
    </source>
</reference>
<dbReference type="AlphaFoldDB" id="A0A5C7IL05"/>
<dbReference type="NCBIfam" id="NF001159">
    <property type="entry name" value="PRK00150.1-3"/>
    <property type="match status" value="1"/>
</dbReference>
<evidence type="ECO:0000313" key="9">
    <source>
        <dbReference type="Proteomes" id="UP000323000"/>
    </source>
</evidence>
<dbReference type="NCBIfam" id="TIGR00079">
    <property type="entry name" value="pept_deformyl"/>
    <property type="match status" value="1"/>
</dbReference>
<dbReference type="CDD" id="cd00487">
    <property type="entry name" value="Pep_deformylase"/>
    <property type="match status" value="1"/>
</dbReference>
<dbReference type="InterPro" id="IPR023635">
    <property type="entry name" value="Peptide_deformylase"/>
</dbReference>
<evidence type="ECO:0000256" key="2">
    <source>
        <dbReference type="ARBA" id="ARBA00012175"/>
    </source>
</evidence>
<dbReference type="GO" id="GO:0046872">
    <property type="term" value="F:metal ion binding"/>
    <property type="evidence" value="ECO:0007669"/>
    <property type="project" value="UniProtKB-KW"/>
</dbReference>
<evidence type="ECO:0000256" key="3">
    <source>
        <dbReference type="ARBA" id="ARBA00022723"/>
    </source>
</evidence>
<dbReference type="GO" id="GO:0006412">
    <property type="term" value="P:translation"/>
    <property type="evidence" value="ECO:0007669"/>
    <property type="project" value="UniProtKB-KW"/>
</dbReference>
<evidence type="ECO:0000256" key="7">
    <source>
        <dbReference type="RuleBase" id="RU362111"/>
    </source>
</evidence>
<keyword evidence="5 7" id="KW-0648">Protein biosynthesis</keyword>